<evidence type="ECO:0000313" key="2">
    <source>
        <dbReference type="EMBL" id="HGS20812.1"/>
    </source>
</evidence>
<gene>
    <name evidence="2" type="ORF">ENT37_02955</name>
</gene>
<dbReference type="InterPro" id="IPR050490">
    <property type="entry name" value="Bact_solute-bd_prot1"/>
</dbReference>
<feature type="chain" id="PRO_5028108605" evidence="1">
    <location>
        <begin position="34"/>
        <end position="451"/>
    </location>
</feature>
<keyword evidence="1" id="KW-0732">Signal</keyword>
<comment type="caution">
    <text evidence="2">The sequence shown here is derived from an EMBL/GenBank/DDBJ whole genome shotgun (WGS) entry which is preliminary data.</text>
</comment>
<dbReference type="SUPFAM" id="SSF53850">
    <property type="entry name" value="Periplasmic binding protein-like II"/>
    <property type="match status" value="1"/>
</dbReference>
<dbReference type="PANTHER" id="PTHR43649">
    <property type="entry name" value="ARABINOSE-BINDING PROTEIN-RELATED"/>
    <property type="match status" value="1"/>
</dbReference>
<protein>
    <submittedName>
        <fullName evidence="2">ABC transporter substrate-binding protein</fullName>
    </submittedName>
</protein>
<reference evidence="2" key="1">
    <citation type="journal article" date="2020" name="mSystems">
        <title>Genome- and Community-Level Interaction Insights into Carbon Utilization and Element Cycling Functions of Hydrothermarchaeota in Hydrothermal Sediment.</title>
        <authorList>
            <person name="Zhou Z."/>
            <person name="Liu Y."/>
            <person name="Xu W."/>
            <person name="Pan J."/>
            <person name="Luo Z.H."/>
            <person name="Li M."/>
        </authorList>
    </citation>
    <scope>NUCLEOTIDE SEQUENCE [LARGE SCALE GENOMIC DNA]</scope>
    <source>
        <strain evidence="2">SpSt-573</strain>
    </source>
</reference>
<dbReference type="InterPro" id="IPR006059">
    <property type="entry name" value="SBP"/>
</dbReference>
<proteinExistence type="predicted"/>
<dbReference type="PANTHER" id="PTHR43649:SF30">
    <property type="entry name" value="ABC TRANSPORTER SUBSTRATE-BINDING PROTEIN"/>
    <property type="match status" value="1"/>
</dbReference>
<dbReference type="PROSITE" id="PS51257">
    <property type="entry name" value="PROKAR_LIPOPROTEIN"/>
    <property type="match status" value="1"/>
</dbReference>
<organism evidence="2">
    <name type="scientific">Anaerolinea thermolimosa</name>
    <dbReference type="NCBI Taxonomy" id="229919"/>
    <lineage>
        <taxon>Bacteria</taxon>
        <taxon>Bacillati</taxon>
        <taxon>Chloroflexota</taxon>
        <taxon>Anaerolineae</taxon>
        <taxon>Anaerolineales</taxon>
        <taxon>Anaerolineaceae</taxon>
        <taxon>Anaerolinea</taxon>
    </lineage>
</organism>
<evidence type="ECO:0000256" key="1">
    <source>
        <dbReference type="SAM" id="SignalP"/>
    </source>
</evidence>
<dbReference type="CDD" id="cd14748">
    <property type="entry name" value="PBP2_UgpB"/>
    <property type="match status" value="1"/>
</dbReference>
<accession>A0A7C4KG86</accession>
<dbReference type="AlphaFoldDB" id="A0A7C4KG86"/>
<feature type="signal peptide" evidence="1">
    <location>
        <begin position="1"/>
        <end position="33"/>
    </location>
</feature>
<sequence>MPFRKEKKMLIKRFSTLVTAMIVIALLAACAPAATQAPGTGTQPPSSGPEKLRVWIEWGDNPAQLQGLFDKYTEKTGIKVEVNAPVETDKILAALSSSEPPDVIVLSGGDQIKSLAKENVVLQLNDVINSSGIDLNDIFPAPMIQCKQGDKIWCLPWGTDIYALFWNKDLFEDAGLDPNTPPKTMEELVEFADKLTKVDDKGNLIQVGFIPDFSWSHTDLYVRMFGGFWYSDDGTQVTLDSQPMIDALKWQQQFYTKYGADNVLKFTSALGEYMSPDQGFYAGKIAMMVDGEWQVGPNFISKFKPELNYGVAPFPPPASHPERANTGVVQGTVAFIPAGVKDKEAAGKLFAWMMSPEIIAEEMYANSNLPTSKKASEDPRFKQIKNFDIFINLMASPNATGIITTPINQELSNELGLIEEKVLHAGEEPEPLLKEAQSKFAPMLEEALKGK</sequence>
<name>A0A7C4KG86_9CHLR</name>
<dbReference type="EMBL" id="DSYK01000152">
    <property type="protein sequence ID" value="HGS20812.1"/>
    <property type="molecule type" value="Genomic_DNA"/>
</dbReference>
<dbReference type="Pfam" id="PF01547">
    <property type="entry name" value="SBP_bac_1"/>
    <property type="match status" value="1"/>
</dbReference>
<dbReference type="Gene3D" id="3.40.190.10">
    <property type="entry name" value="Periplasmic binding protein-like II"/>
    <property type="match status" value="2"/>
</dbReference>